<keyword evidence="2" id="KW-0813">Transport</keyword>
<proteinExistence type="predicted"/>
<feature type="signal peptide" evidence="5">
    <location>
        <begin position="1"/>
        <end position="23"/>
    </location>
</feature>
<comment type="subunit">
    <text evidence="1">Monomer.</text>
</comment>
<evidence type="ECO:0000313" key="6">
    <source>
        <dbReference type="EMBL" id="VEV96238.1"/>
    </source>
</evidence>
<dbReference type="RefSeq" id="WP_150547823.1">
    <property type="nucleotide sequence ID" value="NZ_LR215729.2"/>
</dbReference>
<evidence type="ECO:0000256" key="2">
    <source>
        <dbReference type="ARBA" id="ARBA00022448"/>
    </source>
</evidence>
<accession>A0A653E0H5</accession>
<name>A0A653E0H5_9PSED</name>
<dbReference type="EMBL" id="LR215729">
    <property type="protein sequence ID" value="VEV96238.1"/>
    <property type="molecule type" value="Genomic_DNA"/>
</dbReference>
<sequence>MSRFCLRVACVLGCLLLAPLAQAFDLNDLSRQLGKHPVVRGPFVQEKHLRAMARPLTSRGLFVLAADTGLLWQLKTPIAQDYRINADGIAKRTANGWQVQPGNNAAAQQSRLFLALLRGDRTGLEADFTLQLTGTSDNWTLTLTPRALLLQQIFSHIEIQGATLVQRIELFETQGDRTLLKLPDSQASDALTADERDAFAD</sequence>
<evidence type="ECO:0000256" key="3">
    <source>
        <dbReference type="ARBA" id="ARBA00022729"/>
    </source>
</evidence>
<keyword evidence="4" id="KW-0653">Protein transport</keyword>
<reference evidence="6" key="1">
    <citation type="submission" date="2019-02" db="EMBL/GenBank/DDBJ databases">
        <authorList>
            <consortium name="Genoscope - CEA"/>
            <person name="William W."/>
        </authorList>
    </citation>
    <scope>NUCLEOTIDE SEQUENCE [LARGE SCALE GENOMIC DNA]</scope>
    <source>
        <strain evidence="6">YSy11</strain>
    </source>
</reference>
<dbReference type="CDD" id="cd16325">
    <property type="entry name" value="LolA"/>
    <property type="match status" value="1"/>
</dbReference>
<evidence type="ECO:0000256" key="4">
    <source>
        <dbReference type="ARBA" id="ARBA00022927"/>
    </source>
</evidence>
<evidence type="ECO:0000256" key="1">
    <source>
        <dbReference type="ARBA" id="ARBA00011245"/>
    </source>
</evidence>
<evidence type="ECO:0008006" key="7">
    <source>
        <dbReference type="Google" id="ProtNLM"/>
    </source>
</evidence>
<dbReference type="GO" id="GO:0015031">
    <property type="term" value="P:protein transport"/>
    <property type="evidence" value="ECO:0007669"/>
    <property type="project" value="UniProtKB-KW"/>
</dbReference>
<evidence type="ECO:0000256" key="5">
    <source>
        <dbReference type="SAM" id="SignalP"/>
    </source>
</evidence>
<dbReference type="AlphaFoldDB" id="A0A653E0H5"/>
<gene>
    <name evidence="6" type="ORF">PMYSY11_1191</name>
</gene>
<dbReference type="InterPro" id="IPR004564">
    <property type="entry name" value="OM_lipoprot_carrier_LolA-like"/>
</dbReference>
<protein>
    <recommendedName>
        <fullName evidence="7">Outer membrane lipoprotein carrier protein LolA</fullName>
    </recommendedName>
</protein>
<dbReference type="Gene3D" id="2.50.20.10">
    <property type="entry name" value="Lipoprotein localisation LolA/LolB/LppX"/>
    <property type="match status" value="1"/>
</dbReference>
<dbReference type="InterPro" id="IPR029046">
    <property type="entry name" value="LolA/LolB/LppX"/>
</dbReference>
<organism evidence="6">
    <name type="scientific">Pseudomonas marincola</name>
    <dbReference type="NCBI Taxonomy" id="437900"/>
    <lineage>
        <taxon>Bacteria</taxon>
        <taxon>Pseudomonadati</taxon>
        <taxon>Pseudomonadota</taxon>
        <taxon>Gammaproteobacteria</taxon>
        <taxon>Pseudomonadales</taxon>
        <taxon>Pseudomonadaceae</taxon>
        <taxon>Pseudomonas</taxon>
    </lineage>
</organism>
<dbReference type="Pfam" id="PF19574">
    <property type="entry name" value="LolA_3"/>
    <property type="match status" value="1"/>
</dbReference>
<feature type="chain" id="PRO_5025022216" description="Outer membrane lipoprotein carrier protein LolA" evidence="5">
    <location>
        <begin position="24"/>
        <end position="201"/>
    </location>
</feature>
<keyword evidence="3 5" id="KW-0732">Signal</keyword>
<dbReference type="SUPFAM" id="SSF89392">
    <property type="entry name" value="Prokaryotic lipoproteins and lipoprotein localization factors"/>
    <property type="match status" value="1"/>
</dbReference>